<dbReference type="Proteomes" id="UP000515158">
    <property type="component" value="Unplaced"/>
</dbReference>
<dbReference type="KEGG" id="tpal:117648449"/>
<accession>A0A6P8ZR21</accession>
<name>A0A6P8ZR21_THRPL</name>
<dbReference type="GeneID" id="117648449"/>
<dbReference type="OrthoDB" id="6621265at2759"/>
<sequence>MAVRGADGADSHRRVRRQNGEVVESIFQIPISTLQAVSKAFTTGIQTFQRGREQFYQASRPTGGGLNAAYNYQNGLSSINYQQSSKPSAAYSPYKPAYNAYKPASGASSSAAYSQAYAVLNRPGYVLYNYNRPRAAGQSQAASVAGVAPQSDGSSYRI</sequence>
<feature type="region of interest" description="Disordered" evidence="1">
    <location>
        <begin position="137"/>
        <end position="158"/>
    </location>
</feature>
<organism evidence="3">
    <name type="scientific">Thrips palmi</name>
    <name type="common">Melon thrips</name>
    <dbReference type="NCBI Taxonomy" id="161013"/>
    <lineage>
        <taxon>Eukaryota</taxon>
        <taxon>Metazoa</taxon>
        <taxon>Ecdysozoa</taxon>
        <taxon>Arthropoda</taxon>
        <taxon>Hexapoda</taxon>
        <taxon>Insecta</taxon>
        <taxon>Pterygota</taxon>
        <taxon>Neoptera</taxon>
        <taxon>Paraneoptera</taxon>
        <taxon>Thysanoptera</taxon>
        <taxon>Terebrantia</taxon>
        <taxon>Thripoidea</taxon>
        <taxon>Thripidae</taxon>
        <taxon>Thrips</taxon>
    </lineage>
</organism>
<evidence type="ECO:0000256" key="1">
    <source>
        <dbReference type="SAM" id="MobiDB-lite"/>
    </source>
</evidence>
<evidence type="ECO:0000313" key="3">
    <source>
        <dbReference type="RefSeq" id="XP_034246844.1"/>
    </source>
</evidence>
<keyword evidence="2" id="KW-1185">Reference proteome</keyword>
<dbReference type="AlphaFoldDB" id="A0A6P8ZR21"/>
<proteinExistence type="predicted"/>
<reference evidence="3" key="1">
    <citation type="submission" date="2025-08" db="UniProtKB">
        <authorList>
            <consortium name="RefSeq"/>
        </authorList>
    </citation>
    <scope>IDENTIFICATION</scope>
    <source>
        <tissue evidence="3">Total insect</tissue>
    </source>
</reference>
<dbReference type="InParanoid" id="A0A6P8ZR21"/>
<evidence type="ECO:0000313" key="2">
    <source>
        <dbReference type="Proteomes" id="UP000515158"/>
    </source>
</evidence>
<gene>
    <name evidence="3" type="primary">LOC117648449</name>
</gene>
<feature type="compositionally biased region" description="Low complexity" evidence="1">
    <location>
        <begin position="137"/>
        <end position="148"/>
    </location>
</feature>
<protein>
    <submittedName>
        <fullName evidence="3">Uncharacterized protein LOC117648449</fullName>
    </submittedName>
</protein>
<dbReference type="RefSeq" id="XP_034246844.1">
    <property type="nucleotide sequence ID" value="XM_034390953.1"/>
</dbReference>